<dbReference type="EC" id="1.5.98.2" evidence="4"/>
<dbReference type="EMBL" id="DUJS01000004">
    <property type="protein sequence ID" value="HII70316.1"/>
    <property type="molecule type" value="Genomic_DNA"/>
</dbReference>
<dbReference type="GO" id="GO:0005737">
    <property type="term" value="C:cytoplasm"/>
    <property type="evidence" value="ECO:0007669"/>
    <property type="project" value="UniProtKB-SubCell"/>
</dbReference>
<dbReference type="AlphaFoldDB" id="A0A832TA53"/>
<dbReference type="CDD" id="cd01097">
    <property type="entry name" value="Tetrahydromethanopterin_reductase"/>
    <property type="match status" value="1"/>
</dbReference>
<evidence type="ECO:0000313" key="7">
    <source>
        <dbReference type="Proteomes" id="UP000619545"/>
    </source>
</evidence>
<comment type="pathway">
    <text evidence="4">One-carbon metabolism; methanogenesis from CO(2); methyl-coenzyme M from 5,10-methylene-5,6,7,8-tetrahydromethanopterin: step 1/2.</text>
</comment>
<keyword evidence="3 4" id="KW-0560">Oxidoreductase</keyword>
<dbReference type="HAMAP" id="MF_01091">
    <property type="entry name" value="F420_mer"/>
    <property type="match status" value="1"/>
</dbReference>
<reference evidence="6" key="1">
    <citation type="journal article" date="2020" name="bioRxiv">
        <title>A rank-normalized archaeal taxonomy based on genome phylogeny resolves widespread incomplete and uneven classifications.</title>
        <authorList>
            <person name="Rinke C."/>
            <person name="Chuvochina M."/>
            <person name="Mussig A.J."/>
            <person name="Chaumeil P.-A."/>
            <person name="Waite D.W."/>
            <person name="Whitman W.B."/>
            <person name="Parks D.H."/>
            <person name="Hugenholtz P."/>
        </authorList>
    </citation>
    <scope>NUCLEOTIDE SEQUENCE</scope>
    <source>
        <strain evidence="6">UBA8853</strain>
    </source>
</reference>
<dbReference type="Proteomes" id="UP000619545">
    <property type="component" value="Unassembled WGS sequence"/>
</dbReference>
<comment type="caution">
    <text evidence="6">The sequence shown here is derived from an EMBL/GenBank/DDBJ whole genome shotgun (WGS) entry which is preliminary data.</text>
</comment>
<evidence type="ECO:0000256" key="3">
    <source>
        <dbReference type="ARBA" id="ARBA00023002"/>
    </source>
</evidence>
<dbReference type="GO" id="GO:0006730">
    <property type="term" value="P:one-carbon metabolic process"/>
    <property type="evidence" value="ECO:0007669"/>
    <property type="project" value="UniProtKB-UniRule"/>
</dbReference>
<dbReference type="NCBIfam" id="NF002619">
    <property type="entry name" value="PRK02271.1"/>
    <property type="match status" value="1"/>
</dbReference>
<protein>
    <recommendedName>
        <fullName evidence="4">5,10-methylenetetrahydromethanopterin reductase</fullName>
        <ecNumber evidence="4">1.5.98.2</ecNumber>
    </recommendedName>
    <alternativeName>
        <fullName evidence="4">Coenzyme F420-dependent N(5),N(10)-methylenetetrahydromethanopterin reductase</fullName>
    </alternativeName>
    <alternativeName>
        <fullName evidence="4">Methylene-H(4)MPT reductase</fullName>
    </alternativeName>
</protein>
<dbReference type="PANTHER" id="PTHR43244">
    <property type="match status" value="1"/>
</dbReference>
<dbReference type="GO" id="GO:0019386">
    <property type="term" value="P:methanogenesis, from carbon dioxide"/>
    <property type="evidence" value="ECO:0007669"/>
    <property type="project" value="UniProtKB-UniRule"/>
</dbReference>
<accession>A0A832TA53</accession>
<dbReference type="RefSeq" id="WP_148679927.1">
    <property type="nucleotide sequence ID" value="NZ_DUJS01000004.1"/>
</dbReference>
<evidence type="ECO:0000256" key="4">
    <source>
        <dbReference type="HAMAP-Rule" id="MF_01091"/>
    </source>
</evidence>
<sequence length="346" mass="37201">MSFGIELLPDDKPTKIAHLIKVAEDNGFEYAWICDHYNNYSYMGVLTLAAVITSKIKLGPGITNPYTRHPLITASNIATLDWISGGRAIIGMGPGDKATFDKMGLPFPCKIPIWNPEAEDEVGPATAIREVKEVIYQYLEGGPVEYEGKYVKTGTADVNARSIQGSDIPFYMGAQGPIMLKTAGEIADGVLVNASNPKDFEVAVPKIEEGAKEAGRSLDEIDVAAYTCFSIDKDEDKAIEATKIVVAFIVMGSPDVVLERHGIDTEKAEQIAEAIGKGDFGTAIGLVDEDMIEAFSIAGDPDTVVDKIEELLKAGVTQVVVGSPIGPDKEKAIELVGQEVIPHFKE</sequence>
<keyword evidence="4" id="KW-0484">Methanogenesis</keyword>
<proteinExistence type="inferred from homology"/>
<feature type="domain" description="Luciferase-like" evidence="5">
    <location>
        <begin position="12"/>
        <end position="318"/>
    </location>
</feature>
<dbReference type="Gene3D" id="3.20.20.30">
    <property type="entry name" value="Luciferase-like domain"/>
    <property type="match status" value="1"/>
</dbReference>
<evidence type="ECO:0000256" key="2">
    <source>
        <dbReference type="ARBA" id="ARBA00022563"/>
    </source>
</evidence>
<name>A0A832TA53_9EURY</name>
<dbReference type="GO" id="GO:0016705">
    <property type="term" value="F:oxidoreductase activity, acting on paired donors, with incorporation or reduction of molecular oxygen"/>
    <property type="evidence" value="ECO:0007669"/>
    <property type="project" value="InterPro"/>
</dbReference>
<dbReference type="Pfam" id="PF00296">
    <property type="entry name" value="Bac_luciferase"/>
    <property type="match status" value="1"/>
</dbReference>
<evidence type="ECO:0000259" key="5">
    <source>
        <dbReference type="Pfam" id="PF00296"/>
    </source>
</evidence>
<comment type="subcellular location">
    <subcellularLocation>
        <location evidence="4">Cytoplasm</location>
    </subcellularLocation>
</comment>
<comment type="catalytic activity">
    <reaction evidence="4">
        <text>5-methyl-5,6,7,8-tetrahydromethanopterin + oxidized coenzyme F420-(gamma-L-Glu)(n) + H(+) = 5,10-methylenetetrahydromethanopterin + reduced coenzyme F420-(gamma-L-Glu)(n)</text>
        <dbReference type="Rhea" id="RHEA:21144"/>
        <dbReference type="Rhea" id="RHEA-COMP:12939"/>
        <dbReference type="Rhea" id="RHEA-COMP:14378"/>
        <dbReference type="ChEBI" id="CHEBI:15378"/>
        <dbReference type="ChEBI" id="CHEBI:57818"/>
        <dbReference type="ChEBI" id="CHEBI:58116"/>
        <dbReference type="ChEBI" id="CHEBI:133980"/>
        <dbReference type="ChEBI" id="CHEBI:139511"/>
        <dbReference type="EC" id="1.5.98.2"/>
    </reaction>
</comment>
<dbReference type="SUPFAM" id="SSF51679">
    <property type="entry name" value="Bacterial luciferase-like"/>
    <property type="match status" value="1"/>
</dbReference>
<keyword evidence="2 4" id="KW-0554">One-carbon metabolism</keyword>
<dbReference type="GeneID" id="1476625"/>
<keyword evidence="1 4" id="KW-0963">Cytoplasm</keyword>
<dbReference type="UniPathway" id="UPA00640">
    <property type="reaction ID" value="UER00697"/>
</dbReference>
<dbReference type="InterPro" id="IPR019946">
    <property type="entry name" value="MeH4methanopterin_reductase"/>
</dbReference>
<dbReference type="GO" id="GO:0018537">
    <property type="term" value="F:coenzyme F420-dependent N5,N10-methenyltetrahydromethanopterin reductase activity"/>
    <property type="evidence" value="ECO:0007669"/>
    <property type="project" value="UniProtKB-UniRule"/>
</dbReference>
<evidence type="ECO:0000256" key="1">
    <source>
        <dbReference type="ARBA" id="ARBA00022490"/>
    </source>
</evidence>
<comment type="similarity">
    <text evidence="4">Belongs to the mer family.</text>
</comment>
<dbReference type="InterPro" id="IPR011251">
    <property type="entry name" value="Luciferase-like_dom"/>
</dbReference>
<dbReference type="NCBIfam" id="TIGR03555">
    <property type="entry name" value="F420_mer"/>
    <property type="match status" value="1"/>
</dbReference>
<gene>
    <name evidence="4 6" type="primary">mer</name>
    <name evidence="6" type="ORF">HA336_03685</name>
</gene>
<comment type="function">
    <text evidence="4">Catalyzes the reversible reduction of methylene-H(4)MPT to methyl-H(4)MPT.</text>
</comment>
<dbReference type="InterPro" id="IPR050564">
    <property type="entry name" value="F420-G6PD/mer"/>
</dbReference>
<dbReference type="PANTHER" id="PTHR43244:SF1">
    <property type="entry name" value="5,10-METHYLENETETRAHYDROMETHANOPTERIN REDUCTASE"/>
    <property type="match status" value="1"/>
</dbReference>
<organism evidence="6 7">
    <name type="scientific">Methanopyrus kandleri</name>
    <dbReference type="NCBI Taxonomy" id="2320"/>
    <lineage>
        <taxon>Archaea</taxon>
        <taxon>Methanobacteriati</taxon>
        <taxon>Methanobacteriota</taxon>
        <taxon>Methanomada group</taxon>
        <taxon>Methanopyri</taxon>
        <taxon>Methanopyrales</taxon>
        <taxon>Methanopyraceae</taxon>
        <taxon>Methanopyrus</taxon>
    </lineage>
</organism>
<evidence type="ECO:0000313" key="6">
    <source>
        <dbReference type="EMBL" id="HII70316.1"/>
    </source>
</evidence>
<dbReference type="InterPro" id="IPR036661">
    <property type="entry name" value="Luciferase-like_sf"/>
</dbReference>